<sequence>MGNTEIDNENVINKEEIYENRPKRKSKIKKIIAWLLISLFILSIIAFSLLPPIMINKMVNMHVDFKETYAAEEFGISSEHLTLKTEDGLNIAAYEVYKETPKAVIIFISGIHNPSVTAFFGHAKMLQENGYASILYEMRAHGESDGDVIGLGFKEHLDTKAVVDYIKSNERYKDVPIVVYGLSMGAAVAINSIGKIDEIDGLISMSSYSSFEDVFCDNMINSEAPKIITQIQKPFIKMYTTFKYGFDSFNINPKNEIKNLGKRPALIMHSTDDTQVPFSSFERIIKNAPGHVETWVREGDLHFIVQDYNMENPESDKEYTEVILTFLNNYFSN</sequence>
<gene>
    <name evidence="3" type="ORF">KQI42_04870</name>
</gene>
<dbReference type="PANTHER" id="PTHR43358">
    <property type="entry name" value="ALPHA/BETA-HYDROLASE"/>
    <property type="match status" value="1"/>
</dbReference>
<keyword evidence="4" id="KW-1185">Reference proteome</keyword>
<keyword evidence="1" id="KW-1133">Transmembrane helix</keyword>
<comment type="caution">
    <text evidence="3">The sequence shown here is derived from an EMBL/GenBank/DDBJ whole genome shotgun (WGS) entry which is preliminary data.</text>
</comment>
<keyword evidence="1" id="KW-0812">Transmembrane</keyword>
<dbReference type="Pfam" id="PF12146">
    <property type="entry name" value="Hydrolase_4"/>
    <property type="match status" value="1"/>
</dbReference>
<dbReference type="Proteomes" id="UP000749471">
    <property type="component" value="Unassembled WGS sequence"/>
</dbReference>
<feature type="transmembrane region" description="Helical" evidence="1">
    <location>
        <begin position="31"/>
        <end position="50"/>
    </location>
</feature>
<evidence type="ECO:0000256" key="1">
    <source>
        <dbReference type="SAM" id="Phobius"/>
    </source>
</evidence>
<organism evidence="3 4">
    <name type="scientific">Tissierella simiarum</name>
    <dbReference type="NCBI Taxonomy" id="2841534"/>
    <lineage>
        <taxon>Bacteria</taxon>
        <taxon>Bacillati</taxon>
        <taxon>Bacillota</taxon>
        <taxon>Tissierellia</taxon>
        <taxon>Tissierellales</taxon>
        <taxon>Tissierellaceae</taxon>
        <taxon>Tissierella</taxon>
    </lineage>
</organism>
<dbReference type="PANTHER" id="PTHR43358:SF4">
    <property type="entry name" value="ALPHA_BETA HYDROLASE FOLD-1 DOMAIN-CONTAINING PROTEIN"/>
    <property type="match status" value="1"/>
</dbReference>
<accession>A0ABS6E3H7</accession>
<keyword evidence="1" id="KW-0472">Membrane</keyword>
<dbReference type="InterPro" id="IPR022742">
    <property type="entry name" value="Hydrolase_4"/>
</dbReference>
<proteinExistence type="predicted"/>
<dbReference type="EMBL" id="JAHLPM010000003">
    <property type="protein sequence ID" value="MBU5437329.1"/>
    <property type="molecule type" value="Genomic_DNA"/>
</dbReference>
<dbReference type="GO" id="GO:0016787">
    <property type="term" value="F:hydrolase activity"/>
    <property type="evidence" value="ECO:0007669"/>
    <property type="project" value="UniProtKB-KW"/>
</dbReference>
<dbReference type="InterPro" id="IPR052920">
    <property type="entry name" value="DNA-binding_regulatory"/>
</dbReference>
<reference evidence="3 4" key="1">
    <citation type="submission" date="2021-06" db="EMBL/GenBank/DDBJ databases">
        <authorList>
            <person name="Sun Q."/>
            <person name="Li D."/>
        </authorList>
    </citation>
    <scope>NUCLEOTIDE SEQUENCE [LARGE SCALE GENOMIC DNA]</scope>
    <source>
        <strain evidence="3 4">MSJ-40</strain>
    </source>
</reference>
<keyword evidence="3" id="KW-0378">Hydrolase</keyword>
<evidence type="ECO:0000313" key="3">
    <source>
        <dbReference type="EMBL" id="MBU5437329.1"/>
    </source>
</evidence>
<dbReference type="RefSeq" id="WP_216517336.1">
    <property type="nucleotide sequence ID" value="NZ_JAHLPM010000003.1"/>
</dbReference>
<name>A0ABS6E3H7_9FIRM</name>
<protein>
    <submittedName>
        <fullName evidence="3">Alpha/beta hydrolase</fullName>
    </submittedName>
</protein>
<evidence type="ECO:0000313" key="4">
    <source>
        <dbReference type="Proteomes" id="UP000749471"/>
    </source>
</evidence>
<evidence type="ECO:0000259" key="2">
    <source>
        <dbReference type="Pfam" id="PF12146"/>
    </source>
</evidence>
<feature type="domain" description="Serine aminopeptidase S33" evidence="2">
    <location>
        <begin position="100"/>
        <end position="209"/>
    </location>
</feature>